<keyword evidence="2" id="KW-1185">Reference proteome</keyword>
<comment type="caution">
    <text evidence="1">The sequence shown here is derived from an EMBL/GenBank/DDBJ whole genome shotgun (WGS) entry which is preliminary data.</text>
</comment>
<dbReference type="Proteomes" id="UP000827872">
    <property type="component" value="Linkage Group LG02"/>
</dbReference>
<evidence type="ECO:0000313" key="1">
    <source>
        <dbReference type="EMBL" id="KAH8014203.1"/>
    </source>
</evidence>
<protein>
    <submittedName>
        <fullName evidence="1">Uncharacterized protein</fullName>
    </submittedName>
</protein>
<organism evidence="1 2">
    <name type="scientific">Sphaerodactylus townsendi</name>
    <dbReference type="NCBI Taxonomy" id="933632"/>
    <lineage>
        <taxon>Eukaryota</taxon>
        <taxon>Metazoa</taxon>
        <taxon>Chordata</taxon>
        <taxon>Craniata</taxon>
        <taxon>Vertebrata</taxon>
        <taxon>Euteleostomi</taxon>
        <taxon>Lepidosauria</taxon>
        <taxon>Squamata</taxon>
        <taxon>Bifurcata</taxon>
        <taxon>Gekkota</taxon>
        <taxon>Sphaerodactylidae</taxon>
        <taxon>Sphaerodactylus</taxon>
    </lineage>
</organism>
<gene>
    <name evidence="1" type="ORF">K3G42_027075</name>
</gene>
<evidence type="ECO:0000313" key="2">
    <source>
        <dbReference type="Proteomes" id="UP000827872"/>
    </source>
</evidence>
<dbReference type="EMBL" id="CM037615">
    <property type="protein sequence ID" value="KAH8014203.1"/>
    <property type="molecule type" value="Genomic_DNA"/>
</dbReference>
<reference evidence="1" key="1">
    <citation type="submission" date="2021-08" db="EMBL/GenBank/DDBJ databases">
        <title>The first chromosome-level gecko genome reveals the dynamic sex chromosomes of Neotropical dwarf geckos (Sphaerodactylidae: Sphaerodactylus).</title>
        <authorList>
            <person name="Pinto B.J."/>
            <person name="Keating S.E."/>
            <person name="Gamble T."/>
        </authorList>
    </citation>
    <scope>NUCLEOTIDE SEQUENCE</scope>
    <source>
        <strain evidence="1">TG3544</strain>
    </source>
</reference>
<name>A0ACB8G573_9SAUR</name>
<accession>A0ACB8G573</accession>
<sequence>MQGNVRFNIQMPPSLNCDKHATREIIRMLINHKTKVMAAAFRHVVSAPVDQVQGEPGPHPQQCGWAMAQKNRLWWEVARPLPPSAQQGCSIWASSTLAVVEPDPSIQQCSKATVFGLLAWAPARQQGSGDVDTKFLLPAALQAWLQHGGHLAHSNVTGLQPGKFGPRALPPAVQQVFGLLVQAPTQQ</sequence>
<proteinExistence type="predicted"/>